<organism evidence="1 2">
    <name type="scientific">Roseofilum capinflatum BLCC-M114</name>
    <dbReference type="NCBI Taxonomy" id="3022440"/>
    <lineage>
        <taxon>Bacteria</taxon>
        <taxon>Bacillati</taxon>
        <taxon>Cyanobacteriota</taxon>
        <taxon>Cyanophyceae</taxon>
        <taxon>Desertifilales</taxon>
        <taxon>Desertifilaceae</taxon>
        <taxon>Roseofilum</taxon>
        <taxon>Roseofilum capinflatum</taxon>
    </lineage>
</organism>
<comment type="caution">
    <text evidence="1">The sequence shown here is derived from an EMBL/GenBank/DDBJ whole genome shotgun (WGS) entry which is preliminary data.</text>
</comment>
<dbReference type="Proteomes" id="UP001235849">
    <property type="component" value="Unassembled WGS sequence"/>
</dbReference>
<reference evidence="1 2" key="1">
    <citation type="submission" date="2023-01" db="EMBL/GenBank/DDBJ databases">
        <title>Novel diversity within Roseofilum (Cyanobacteria; Desertifilaceae) from marine benthic mats with descriptions of four novel species.</title>
        <authorList>
            <person name="Wang Y."/>
            <person name="Berthold D.E."/>
            <person name="Hu J."/>
            <person name="Lefler F.W."/>
            <person name="Laughinghouse H.D. IV."/>
        </authorList>
    </citation>
    <scope>NUCLEOTIDE SEQUENCE [LARGE SCALE GENOMIC DNA]</scope>
    <source>
        <strain evidence="1 2">BLCC-M114</strain>
    </source>
</reference>
<keyword evidence="2" id="KW-1185">Reference proteome</keyword>
<gene>
    <name evidence="1" type="ORF">PMG25_12015</name>
</gene>
<evidence type="ECO:0000313" key="2">
    <source>
        <dbReference type="Proteomes" id="UP001235849"/>
    </source>
</evidence>
<dbReference type="EMBL" id="JAQOSO010000068">
    <property type="protein sequence ID" value="MDJ1174820.1"/>
    <property type="molecule type" value="Genomic_DNA"/>
</dbReference>
<name>A0ABT7B6P4_9CYAN</name>
<evidence type="ECO:0000313" key="1">
    <source>
        <dbReference type="EMBL" id="MDJ1174820.1"/>
    </source>
</evidence>
<dbReference type="RefSeq" id="WP_283767140.1">
    <property type="nucleotide sequence ID" value="NZ_JAQOSO010000068.1"/>
</dbReference>
<sequence length="90" mass="10221">MSKFGKDQFKRNNVLTLVEALLKFTEGKVMIEKQKLDALEKPVTLYSRENKDLADCQWEPNKPLLLPGDSKNKGITKEALWLLVECSALA</sequence>
<accession>A0ABT7B6P4</accession>
<proteinExistence type="predicted"/>
<protein>
    <submittedName>
        <fullName evidence="1">Uncharacterized protein</fullName>
    </submittedName>
</protein>